<keyword evidence="3" id="KW-1185">Reference proteome</keyword>
<dbReference type="RefSeq" id="WP_377790782.1">
    <property type="nucleotide sequence ID" value="NZ_JBHLYQ010000230.1"/>
</dbReference>
<evidence type="ECO:0000313" key="2">
    <source>
        <dbReference type="EMBL" id="MFC0083043.1"/>
    </source>
</evidence>
<dbReference type="PANTHER" id="PTHR44119">
    <property type="entry name" value="MAGNESIUM-CHELATASE SUBUNIT CHLH, CHLOROPLASTIC"/>
    <property type="match status" value="1"/>
</dbReference>
<dbReference type="EMBL" id="JBHLYQ010000230">
    <property type="protein sequence ID" value="MFC0083043.1"/>
    <property type="molecule type" value="Genomic_DNA"/>
</dbReference>
<keyword evidence="2" id="KW-0436">Ligase</keyword>
<dbReference type="Pfam" id="PF02514">
    <property type="entry name" value="CobN-Mg_chel"/>
    <property type="match status" value="1"/>
</dbReference>
<dbReference type="InterPro" id="IPR003672">
    <property type="entry name" value="CobN/Mg_chltase"/>
</dbReference>
<protein>
    <submittedName>
        <fullName evidence="2">Cobaltochelatase subunit CobN</fullName>
        <ecNumber evidence="2">6.6.1.2</ecNumber>
    </submittedName>
</protein>
<dbReference type="Proteomes" id="UP001589788">
    <property type="component" value="Unassembled WGS sequence"/>
</dbReference>
<proteinExistence type="predicted"/>
<feature type="non-terminal residue" evidence="2">
    <location>
        <position position="647"/>
    </location>
</feature>
<comment type="caution">
    <text evidence="2">The sequence shown here is derived from an EMBL/GenBank/DDBJ whole genome shotgun (WGS) entry which is preliminary data.</text>
</comment>
<dbReference type="EC" id="6.6.1.2" evidence="2"/>
<reference evidence="2 3" key="1">
    <citation type="submission" date="2024-09" db="EMBL/GenBank/DDBJ databases">
        <authorList>
            <person name="Sun Q."/>
            <person name="Mori K."/>
        </authorList>
    </citation>
    <scope>NUCLEOTIDE SEQUENCE [LARGE SCALE GENOMIC DNA]</scope>
    <source>
        <strain evidence="2 3">JCM 15389</strain>
    </source>
</reference>
<feature type="non-terminal residue" evidence="2">
    <location>
        <position position="1"/>
    </location>
</feature>
<accession>A0ABV6C5S0</accession>
<evidence type="ECO:0000313" key="3">
    <source>
        <dbReference type="Proteomes" id="UP001589788"/>
    </source>
</evidence>
<evidence type="ECO:0000259" key="1">
    <source>
        <dbReference type="Pfam" id="PF02514"/>
    </source>
</evidence>
<dbReference type="GO" id="GO:0051116">
    <property type="term" value="F:cobaltochelatase activity"/>
    <property type="evidence" value="ECO:0007669"/>
    <property type="project" value="UniProtKB-EC"/>
</dbReference>
<organism evidence="2 3">
    <name type="scientific">Aciditerrimonas ferrireducens</name>
    <dbReference type="NCBI Taxonomy" id="667306"/>
    <lineage>
        <taxon>Bacteria</taxon>
        <taxon>Bacillati</taxon>
        <taxon>Actinomycetota</taxon>
        <taxon>Acidimicrobiia</taxon>
        <taxon>Acidimicrobiales</taxon>
        <taxon>Acidimicrobiaceae</taxon>
        <taxon>Aciditerrimonas</taxon>
    </lineage>
</organism>
<dbReference type="PANTHER" id="PTHR44119:SF4">
    <property type="entry name" value="AEROBIC COBALTOCHELATASE SUBUNIT COBN"/>
    <property type="match status" value="1"/>
</dbReference>
<gene>
    <name evidence="2" type="ORF">ACFFRE_12985</name>
</gene>
<sequence length="647" mass="67989">GGPANLAGLVRCLAARVLGRPVDVPAPAPVPLTGRYRDLGPGDGPVIGVVFYRAQLLAGNTRFVDELCQAVEAAGGRPVAVFCYSLRPDAEGQVPAVAELAAAGVDAVLTTTLAAGWAEEDGEGWDPGALGTLGVPVVQAVCATQPRATWEASTVGLGPLDVAMQVALPELDGRIVGPAISFKEVVDPEDPLLGAPLTAYRTVPDRLQRAAELAVRLARLRHLAPEERRVALVLSAYPTKRSRLGNAVGLDTPASAIRLLRAMAEAGYRIDPVPEDPDALMAELADGLVYEEPVPSPRLVARAVGSLDEAAYAAWFATLPAELRQAVTDQWGPPPGAVQVVGPPGARRFVFAGRALGQVLVCIQPPRGFGADPVAVYHSPDLPPTHHYLAFYRWLAEGFGAHAVVHLGKHGTLEWLPGKGVGLSAACGPDAALGSLPLVYPFVVNDPGEGTQAKRRAHAVVVDHLVPPLTRAEATDDLARLEALLDEHAQVAVMDPAKLPAVRAKVWDCLVAAEIHRDLGLAERQGPDGPPAFSDPAFDDLLLHVDGYLCELKDAQIRGGLHVLGEAPTGQAELDMVAAITRLPQGRHPSLRALVGSLLGLDPEDRRRRTVDRLAATVQAVLAACQERGWAVPGPEELAALLGIPAA</sequence>
<feature type="domain" description="CobN/magnesium chelatase" evidence="1">
    <location>
        <begin position="1"/>
        <end position="622"/>
    </location>
</feature>
<dbReference type="CDD" id="cd10150">
    <property type="entry name" value="CobN_like"/>
    <property type="match status" value="1"/>
</dbReference>
<name>A0ABV6C5S0_9ACTN</name>